<dbReference type="Proteomes" id="UP000824120">
    <property type="component" value="Chromosome 5"/>
</dbReference>
<dbReference type="AlphaFoldDB" id="A0A9J5Z3S0"/>
<keyword evidence="2" id="KW-1185">Reference proteome</keyword>
<reference evidence="1 2" key="1">
    <citation type="submission" date="2020-09" db="EMBL/GenBank/DDBJ databases">
        <title>De no assembly of potato wild relative species, Solanum commersonii.</title>
        <authorList>
            <person name="Cho K."/>
        </authorList>
    </citation>
    <scope>NUCLEOTIDE SEQUENCE [LARGE SCALE GENOMIC DNA]</scope>
    <source>
        <strain evidence="1">LZ3.2</strain>
        <tissue evidence="1">Leaf</tissue>
    </source>
</reference>
<evidence type="ECO:0000313" key="2">
    <source>
        <dbReference type="Proteomes" id="UP000824120"/>
    </source>
</evidence>
<organism evidence="1 2">
    <name type="scientific">Solanum commersonii</name>
    <name type="common">Commerson's wild potato</name>
    <name type="synonym">Commerson's nightshade</name>
    <dbReference type="NCBI Taxonomy" id="4109"/>
    <lineage>
        <taxon>Eukaryota</taxon>
        <taxon>Viridiplantae</taxon>
        <taxon>Streptophyta</taxon>
        <taxon>Embryophyta</taxon>
        <taxon>Tracheophyta</taxon>
        <taxon>Spermatophyta</taxon>
        <taxon>Magnoliopsida</taxon>
        <taxon>eudicotyledons</taxon>
        <taxon>Gunneridae</taxon>
        <taxon>Pentapetalae</taxon>
        <taxon>asterids</taxon>
        <taxon>lamiids</taxon>
        <taxon>Solanales</taxon>
        <taxon>Solanaceae</taxon>
        <taxon>Solanoideae</taxon>
        <taxon>Solaneae</taxon>
        <taxon>Solanum</taxon>
    </lineage>
</organism>
<proteinExistence type="predicted"/>
<protein>
    <submittedName>
        <fullName evidence="1">Uncharacterized protein</fullName>
    </submittedName>
</protein>
<evidence type="ECO:0000313" key="1">
    <source>
        <dbReference type="EMBL" id="KAG5606853.1"/>
    </source>
</evidence>
<accession>A0A9J5Z3S0</accession>
<comment type="caution">
    <text evidence="1">The sequence shown here is derived from an EMBL/GenBank/DDBJ whole genome shotgun (WGS) entry which is preliminary data.</text>
</comment>
<sequence length="127" mass="14483">MGLQIAIHIHIRNQIKHIALKNHLMNWWTMKHNNEAQKIMIQYQTHFHHVFPYLNWPSNGIEADISHGEIGEEVKVRSDQMSEAQAVSKAFIGALRIDIGGSTKKYILKFSLNASTKLVNLPGICNI</sequence>
<name>A0A9J5Z3S0_SOLCO</name>
<gene>
    <name evidence="1" type="ORF">H5410_028345</name>
</gene>
<dbReference type="EMBL" id="JACXVP010000005">
    <property type="protein sequence ID" value="KAG5606853.1"/>
    <property type="molecule type" value="Genomic_DNA"/>
</dbReference>